<dbReference type="InterPro" id="IPR014031">
    <property type="entry name" value="Ketoacyl_synth_C"/>
</dbReference>
<evidence type="ECO:0000313" key="19">
    <source>
        <dbReference type="Proteomes" id="UP001239397"/>
    </source>
</evidence>
<dbReference type="InterPro" id="IPR020802">
    <property type="entry name" value="TesA-like"/>
</dbReference>
<evidence type="ECO:0000256" key="13">
    <source>
        <dbReference type="ARBA" id="ARBA00066981"/>
    </source>
</evidence>
<dbReference type="PROSITE" id="PS00012">
    <property type="entry name" value="PHOSPHOPANTETHEINE"/>
    <property type="match status" value="1"/>
</dbReference>
<evidence type="ECO:0000256" key="1">
    <source>
        <dbReference type="ARBA" id="ARBA00001957"/>
    </source>
</evidence>
<evidence type="ECO:0000313" key="18">
    <source>
        <dbReference type="EMBL" id="WIY01902.1"/>
    </source>
</evidence>
<dbReference type="InterPro" id="IPR049552">
    <property type="entry name" value="PKS_DH_N"/>
</dbReference>
<dbReference type="SMART" id="SM00822">
    <property type="entry name" value="PKS_KR"/>
    <property type="match status" value="2"/>
</dbReference>
<dbReference type="InterPro" id="IPR032821">
    <property type="entry name" value="PKS_assoc"/>
</dbReference>
<dbReference type="Gene3D" id="3.10.129.110">
    <property type="entry name" value="Polyketide synthase dehydratase"/>
    <property type="match status" value="1"/>
</dbReference>
<dbReference type="PANTHER" id="PTHR43775">
    <property type="entry name" value="FATTY ACID SYNTHASE"/>
    <property type="match status" value="1"/>
</dbReference>
<dbReference type="GO" id="GO:0004312">
    <property type="term" value="F:fatty acid synthase activity"/>
    <property type="evidence" value="ECO:0007669"/>
    <property type="project" value="TreeGrafter"/>
</dbReference>
<accession>A0A9Y2JR80</accession>
<keyword evidence="2" id="KW-0596">Phosphopantetheine</keyword>
<evidence type="ECO:0000256" key="6">
    <source>
        <dbReference type="ARBA" id="ARBA00023194"/>
    </source>
</evidence>
<dbReference type="Proteomes" id="UP001239397">
    <property type="component" value="Chromosome"/>
</dbReference>
<feature type="domain" description="PKS/mFAS DH" evidence="17">
    <location>
        <begin position="2335"/>
        <end position="2605"/>
    </location>
</feature>
<dbReference type="Pfam" id="PF14765">
    <property type="entry name" value="PS-DH"/>
    <property type="match status" value="1"/>
</dbReference>
<dbReference type="Gene3D" id="3.40.50.720">
    <property type="entry name" value="NAD(P)-binding Rossmann-like Domain"/>
    <property type="match status" value="2"/>
</dbReference>
<comment type="subunit">
    <text evidence="12">Homodimer. Erythronolide synthase is composed of EryAI, EryAII and EryAIII multimodular (2 modules) polypeptides each coding for a functional synthase subunit which participates in 2 of the six FAS-like elongation steps required for formation of the polyketide. Module 1, 2, 3, 4, 5, and 6 participating in biosynthesis steps 1, 2, 3, 4, 5, and 6, respectively.</text>
</comment>
<dbReference type="SMART" id="SM00825">
    <property type="entry name" value="PKS_KS"/>
    <property type="match status" value="2"/>
</dbReference>
<keyword evidence="19" id="KW-1185">Reference proteome</keyword>
<dbReference type="InterPro" id="IPR049900">
    <property type="entry name" value="PKS_mFAS_DH"/>
</dbReference>
<evidence type="ECO:0000256" key="3">
    <source>
        <dbReference type="ARBA" id="ARBA00022553"/>
    </source>
</evidence>
<comment type="cofactor">
    <cofactor evidence="1">
        <name>pantetheine 4'-phosphate</name>
        <dbReference type="ChEBI" id="CHEBI:47942"/>
    </cofactor>
</comment>
<dbReference type="Pfam" id="PF22953">
    <property type="entry name" value="SpnB_Rossmann"/>
    <property type="match status" value="2"/>
</dbReference>
<dbReference type="SUPFAM" id="SSF51735">
    <property type="entry name" value="NAD(P)-binding Rossmann-fold domains"/>
    <property type="match status" value="4"/>
</dbReference>
<dbReference type="InterPro" id="IPR006162">
    <property type="entry name" value="Ppantetheine_attach_site"/>
</dbReference>
<evidence type="ECO:0000259" key="15">
    <source>
        <dbReference type="PROSITE" id="PS50075"/>
    </source>
</evidence>
<dbReference type="Pfam" id="PF00550">
    <property type="entry name" value="PP-binding"/>
    <property type="match status" value="2"/>
</dbReference>
<sequence>MNEEKLLGYLRKVTADLHETRERLREAESATPEPIAIVAMACRFPGGVETPEDLWRVLETGTDTLTDFPDDRGWDLDAVYHPDPDHPGTSYVDQGGFVRDAGAFDAGFFGISPREALSMDPQQRLLLETSWEALERAGIDPLSLRGEPVGVFAGTNGQDYPGLLSLVPGVGDGYESTGNAASVLSGRISYALGLEGPAVTVDTACSSSLVALHWAAHALREGECDLALAGGVTVMTTPGAFIGFSRQQGLAADGRCKAFADGADGTGWGEGAGVVLLERLSDARRKGHPVLAIVAGSAINSDGASNGLTAPNGPSQQRVIRAALADAGLAPSDVDAVEAHGTGTSLGDPIEAQALLATYGRDRRTPLWLGSIKSNLGHTQAAAGVAGVIKMTLALRNGVLPKTLHVEQPTSRVDWSAGNVRVLTEPVPWPEDGRVRRAGVSAFGVSGTNAHVLLAAPPVEEAALRDETTPAVVPWVLSGRSEAALRAQAARLAGVEGGPAGIGLALATTRSAFEHRAVLVGDAAELADGVRALAKGDDVPGLVRGAVAEGLTAFLFTGQGAQRAGMGRELRERFPAYATAFDEVCAEFDRYLDRPLKTVIESGVDLDETAYTQPALFAVEVALFRLVESWGVTPDHLAGHSIGELAAAHVAGVFSLADAAELVAARGRLMQALPRGGAMVALQATEAEVTPLLTGAVSLAAVNGPAAVVVSGEEAAAGEIERHFAALGRRTRRLTVSHAFHSPLMDPMLAEFAQVAARISYARPRLPIVSTVTGAPVTDELATPDYWVRQVREPVRFAAAVAALADAGTTRFLELGPHGVLAAMTEECLPGTTAASMLRKDRDEVRTALAAVAEMYVRGARAAWGELFPGARPAELPTYAFQRETYWPELPEPVGGATRDSLLELDWVPVPAGEPVPAAWALLGSGHRELGAALFAELGALACHPDLDGVAEAGALPDVLVAPFLSRSEDDTPGSAARRALGLVQAWLTDERFDGRTLVVLTRNAAVAEGVSDLAQAPVWGLVRSAAAENPGRFVLADVDDPAAARLLPAALATGEPQFLLRDGEIRAARLAKLTSPEPGPSASFGPDGTVLVTGGTGALGALVARHLATRYGVRHLLLASRRGPDADGAAELVADLTELGAEPVVAACDAADRDALATLLASIPADRPLTGVVHVAGVLDDGVVSALTPERLDAVLRPKIDAVTNLHELTAEAELSAFVVFSSISGTLGPAGQANYAAANVWLDALARHRRDHGLPALALGWGLWEQSGGMTGALADRDRRRLGATGMIPLSTVEGLRLFDAACRAGEPAVLPIRFDFAVLRAAPVLPPVFSELVPPRPVAQPTADRPADVLDVVRTAVALVLGYANAAAVAPDRAFKDLGFDSLTAVELRNRLAAATGQRLPATLIYDYATPNALAAHLAGEAGTAAPAPVAARTDDEPIAIVAMACRFPGGVHTPDELWTLLAEGRDAIGGFPADRGWDLDALYDPDPDSEGTSYAREGGFLDDATLFDPAFFGISPREALAMDPQQRLLLETSWEAFERAGIDPESLRGAPVGVFAGTNGQDYPALLALSPKSAEGYLGTGNAASVLSGRISYALGLEGPAVTVDTACSSSLVALHWAIQALRAGECSLALAGGVTVLSTPGSFVEFSRQRGLSPDGRCRAFSDDANGTGWGEGSGMLVLARLSDARRNGHPVLAVVRGSAVNQDGASNGLTAPNGPSQQRVIRAALASAGLEPSDVDVVEAHGTGTSLGDPIEAQALIATYGQDRERPLWLGSIKSNVGHTQAAAGVAGVMKMVLALRHGLLPRTLHAEIPSSHVDWSAGAVRLLSEPVPWPDEDRVRRAGVSSFGVSGTNAHVILEQAPERPNVALGASDAPNATLGASDAPNATLGRWVPWTISGHTPEALRGQAERLLSHIAAHPAEPAEIGTALAGRTVFGHRAVVVGTDRDELVRGLAAIAAGQPAPGVTTGVRAEGATAFLFTGQGAQRLGMGAGLRREFPVFAEVFAEVCAQFDAHLDRPLLDVVDTEPELLDRTGYTQPALFAVEVALFRLLESWGVHPDRLAGHSIGELAAAHVAGVWSLSDACAVVAARGRLMQTLPPGGAMLAIEATEAEVVPTLPAGVELAAVNGPMSVVVSGAEDGVLQVERHWAGRKTRRLRVSHAFHSPAMDAMLAEFGRVLAGVTFAAPTIPIVSTLTGEPATELTSPEYWLRQARGTVRFADAVATLAGLGVTRFVELGPDGILTAMAASSLDDRGVVTAVLRKDRDEPRELLSALAKLHVTGSTVDWKPVLGGTGDPSSLPTYAFQHERFWPEFSLTPAGDVTMAGLDRPDHPLLGASVTNADDGTVVCTGRVSPRTHPWLADHVVAGSTLFPGTGFVELVLRAAEHVGAGGIDELVIETPLPLPEREGVQLQVVLGAPDEAGTRSVTVHSRLDDEPWTRHAGGRLAAEPGSVPEDLTEWPPAGAEPLDLDGLYTGSPDGGFGYGPAFQGLRAAWRLGDEVHAEVALRPEEHADAARSGLHPALLDASLHVLGTVAEWAGRTYLPFSWSGVTLHASGATAVRVTVTPNGHDTVKLSLADPAGRPVASVDALVLRPLVAGAVRPVRKAHESLFRLDWRPVAAPPVEAVARRWAIVGEDDLEVGPVLDASGVACESYADLDALGAAVGLGMAVPEAVLAVLAPATGELPGVARAAAHDVLSLLQDWLADERFAASRLVVVTRGAVAAAAGDDVPGLACAPIWGLVRSAQSEHPGRVRLIDLDESADALPSAVLSDEPQLAVREGALLAARLTRATTEAATGKRPFGPDGTVLLTGATGSLGRVLARHLVTAHDVRRLVLTSRSAAGATELRDELTALGADVRLAACDTADRTALAELLADVPDLAGVVHAAGVLDDGVLSSLTPERLDAVLRPKVDAAWHLHELTADRNLSAFVLFSSVSATFGGPGQGNYAAANAFLDALAAHRAARGLPAQALAWGLWETGMSATLDSADRQRMSRGGVQALPVEQGLALFDTATSLAEPALVPAKLELTGLGGSVASVLKGLVRPARRAASAAAPVSGEAALRAALAGKPEPDQQAILLELVRATAATVLGHAGPEAVRPDVGFLVAGFDSLTAVELRNALGASTGLRLPPTLVFDFPAPADLAAHLRAELNVGAAVHPKSTVDTGETLGALFRTACELGKMKEGFELLQNAALLRPTFDAAADLAEQPGSVQLAAGERTPKLICFSSYVALAGVHQYARFASPFRGDHDVHALPAPGFVKGEALPTSVRAVAEVQADSVLRVAGGAPFVLLGSSSGGMLAHAAAELLEERGTPPLAVVLLDSYLPREDSPLDRFRDELFGGMFDREEVFAPMDVARLSAMSWYFRLMAGWAPAKLSVPLLLVRSSEPPVADERLAPEEWQTHWDTADTVIDVPGNHFTMVEDHAATTAETVRGWLGTTLRTEFTHD</sequence>
<dbReference type="SUPFAM" id="SSF53474">
    <property type="entry name" value="alpha/beta-Hydrolases"/>
    <property type="match status" value="1"/>
</dbReference>
<feature type="active site" description="Proton donor; for dehydratase activity" evidence="14">
    <location>
        <position position="2529"/>
    </location>
</feature>
<evidence type="ECO:0000256" key="2">
    <source>
        <dbReference type="ARBA" id="ARBA00022450"/>
    </source>
</evidence>
<dbReference type="PROSITE" id="PS00606">
    <property type="entry name" value="KS3_1"/>
    <property type="match status" value="2"/>
</dbReference>
<dbReference type="InterPro" id="IPR020807">
    <property type="entry name" value="PKS_DH"/>
</dbReference>
<dbReference type="InterPro" id="IPR001227">
    <property type="entry name" value="Ac_transferase_dom_sf"/>
</dbReference>
<dbReference type="InterPro" id="IPR018201">
    <property type="entry name" value="Ketoacyl_synth_AS"/>
</dbReference>
<dbReference type="KEGG" id="amog:QRX60_49205"/>
<dbReference type="InterPro" id="IPR013968">
    <property type="entry name" value="PKS_KR"/>
</dbReference>
<dbReference type="SMART" id="SM00827">
    <property type="entry name" value="PKS_AT"/>
    <property type="match status" value="2"/>
</dbReference>
<dbReference type="InterPro" id="IPR014030">
    <property type="entry name" value="Ketoacyl_synth_N"/>
</dbReference>
<evidence type="ECO:0000256" key="9">
    <source>
        <dbReference type="ARBA" id="ARBA00052442"/>
    </source>
</evidence>
<dbReference type="InterPro" id="IPR042104">
    <property type="entry name" value="PKS_dehydratase_sf"/>
</dbReference>
<dbReference type="Pfam" id="PF08659">
    <property type="entry name" value="KR"/>
    <property type="match status" value="2"/>
</dbReference>
<evidence type="ECO:0000256" key="12">
    <source>
        <dbReference type="ARBA" id="ARBA00063272"/>
    </source>
</evidence>
<dbReference type="CDD" id="cd00833">
    <property type="entry name" value="PKS"/>
    <property type="match status" value="2"/>
</dbReference>
<comment type="function">
    <text evidence="10">Involved in the biosynthesis of antibiotic erythromycin via the biosynthesis of its aglycone precursor, 6-deoxyerythronolide B (6-dEB).</text>
</comment>
<dbReference type="SUPFAM" id="SSF53901">
    <property type="entry name" value="Thiolase-like"/>
    <property type="match status" value="2"/>
</dbReference>
<dbReference type="SUPFAM" id="SSF47336">
    <property type="entry name" value="ACP-like"/>
    <property type="match status" value="1"/>
</dbReference>
<dbReference type="EMBL" id="CP127295">
    <property type="protein sequence ID" value="WIY01902.1"/>
    <property type="molecule type" value="Genomic_DNA"/>
</dbReference>
<feature type="domain" description="Carrier" evidence="15">
    <location>
        <begin position="1350"/>
        <end position="1425"/>
    </location>
</feature>
<keyword evidence="4" id="KW-0808">Transferase</keyword>
<keyword evidence="8" id="KW-0012">Acyltransferase</keyword>
<dbReference type="Gene3D" id="1.10.1200.10">
    <property type="entry name" value="ACP-like"/>
    <property type="match status" value="2"/>
</dbReference>
<keyword evidence="5" id="KW-0677">Repeat</keyword>
<evidence type="ECO:0000256" key="8">
    <source>
        <dbReference type="ARBA" id="ARBA00023315"/>
    </source>
</evidence>
<keyword evidence="3" id="KW-0597">Phosphoprotein</keyword>
<dbReference type="InterPro" id="IPR016035">
    <property type="entry name" value="Acyl_Trfase/lysoPLipase"/>
</dbReference>
<evidence type="ECO:0000259" key="17">
    <source>
        <dbReference type="PROSITE" id="PS52019"/>
    </source>
</evidence>
<dbReference type="PROSITE" id="PS52019">
    <property type="entry name" value="PKS_MFAS_DH"/>
    <property type="match status" value="1"/>
</dbReference>
<dbReference type="InterPro" id="IPR016036">
    <property type="entry name" value="Malonyl_transacylase_ACP-bd"/>
</dbReference>
<dbReference type="Gene3D" id="3.40.47.10">
    <property type="match status" value="2"/>
</dbReference>
<dbReference type="InterPro" id="IPR036291">
    <property type="entry name" value="NAD(P)-bd_dom_sf"/>
</dbReference>
<dbReference type="InterPro" id="IPR029058">
    <property type="entry name" value="AB_hydrolase_fold"/>
</dbReference>
<gene>
    <name evidence="18" type="ORF">QRX60_49205</name>
</gene>
<dbReference type="Pfam" id="PF00975">
    <property type="entry name" value="Thioesterase"/>
    <property type="match status" value="1"/>
</dbReference>
<dbReference type="InterPro" id="IPR014043">
    <property type="entry name" value="Acyl_transferase_dom"/>
</dbReference>
<dbReference type="InterPro" id="IPR050091">
    <property type="entry name" value="PKS_NRPS_Biosynth_Enz"/>
</dbReference>
<dbReference type="EC" id="2.3.1.94" evidence="13"/>
<dbReference type="InterPro" id="IPR016039">
    <property type="entry name" value="Thiolase-like"/>
</dbReference>
<dbReference type="InterPro" id="IPR055123">
    <property type="entry name" value="SpnB-like_Rossmann"/>
</dbReference>
<dbReference type="Pfam" id="PF02801">
    <property type="entry name" value="Ketoacyl-synt_C"/>
    <property type="match status" value="2"/>
</dbReference>
<evidence type="ECO:0000259" key="16">
    <source>
        <dbReference type="PROSITE" id="PS52004"/>
    </source>
</evidence>
<dbReference type="Pfam" id="PF00109">
    <property type="entry name" value="ketoacyl-synt"/>
    <property type="match status" value="2"/>
</dbReference>
<dbReference type="Pfam" id="PF21089">
    <property type="entry name" value="PKS_DH_N"/>
    <property type="match status" value="1"/>
</dbReference>
<evidence type="ECO:0000256" key="7">
    <source>
        <dbReference type="ARBA" id="ARBA00023268"/>
    </source>
</evidence>
<dbReference type="InterPro" id="IPR049551">
    <property type="entry name" value="PKS_DH_C"/>
</dbReference>
<evidence type="ECO:0000256" key="10">
    <source>
        <dbReference type="ARBA" id="ARBA00060158"/>
    </source>
</evidence>
<dbReference type="FunFam" id="3.40.47.10:FF:000019">
    <property type="entry name" value="Polyketide synthase type I"/>
    <property type="match status" value="2"/>
</dbReference>
<name>A0A9Y2JR80_9PSEU</name>
<dbReference type="PANTHER" id="PTHR43775:SF51">
    <property type="entry name" value="INACTIVE PHENOLPHTHIOCEROL SYNTHESIS POLYKETIDE SYNTHASE TYPE I PKS1-RELATED"/>
    <property type="match status" value="1"/>
</dbReference>
<dbReference type="GO" id="GO:0033068">
    <property type="term" value="P:macrolide biosynthetic process"/>
    <property type="evidence" value="ECO:0007669"/>
    <property type="project" value="UniProtKB-ARBA"/>
</dbReference>
<dbReference type="InterPro" id="IPR001031">
    <property type="entry name" value="Thioesterase"/>
</dbReference>
<dbReference type="FunFam" id="3.40.366.10:FF:000002">
    <property type="entry name" value="Probable polyketide synthase 2"/>
    <property type="match status" value="1"/>
</dbReference>
<dbReference type="PROSITE" id="PS52004">
    <property type="entry name" value="KS3_2"/>
    <property type="match status" value="2"/>
</dbReference>
<dbReference type="GO" id="GO:0047879">
    <property type="term" value="F:erythronolide synthase activity"/>
    <property type="evidence" value="ECO:0007669"/>
    <property type="project" value="UniProtKB-EC"/>
</dbReference>
<dbReference type="FunFam" id="1.10.1200.10:FF:000007">
    <property type="entry name" value="Probable polyketide synthase pks17"/>
    <property type="match status" value="2"/>
</dbReference>
<reference evidence="18 19" key="1">
    <citation type="submission" date="2023-06" db="EMBL/GenBank/DDBJ databases">
        <authorList>
            <person name="Oyuntsetseg B."/>
            <person name="Kim S.B."/>
        </authorList>
    </citation>
    <scope>NUCLEOTIDE SEQUENCE [LARGE SCALE GENOMIC DNA]</scope>
    <source>
        <strain evidence="18 19">4-36</strain>
    </source>
</reference>
<comment type="catalytic activity">
    <reaction evidence="9">
        <text>6 (S)-methylmalonyl-CoA + propanoyl-CoA + 6 NADPH + 12 H(+) = 6-deoxyerythronolide B + 6 CO2 + 6 NADP(+) + 7 CoA + H2O</text>
        <dbReference type="Rhea" id="RHEA:23068"/>
        <dbReference type="ChEBI" id="CHEBI:15377"/>
        <dbReference type="ChEBI" id="CHEBI:15378"/>
        <dbReference type="ChEBI" id="CHEBI:16089"/>
        <dbReference type="ChEBI" id="CHEBI:16526"/>
        <dbReference type="ChEBI" id="CHEBI:57287"/>
        <dbReference type="ChEBI" id="CHEBI:57327"/>
        <dbReference type="ChEBI" id="CHEBI:57392"/>
        <dbReference type="ChEBI" id="CHEBI:57783"/>
        <dbReference type="ChEBI" id="CHEBI:58349"/>
        <dbReference type="EC" id="2.3.1.94"/>
    </reaction>
</comment>
<comment type="pathway">
    <text evidence="11">Antibiotic biosynthesis; erythromycin biosynthesis.</text>
</comment>
<dbReference type="SMART" id="SM00823">
    <property type="entry name" value="PKS_PP"/>
    <property type="match status" value="2"/>
</dbReference>
<feature type="region of interest" description="C-terminal hotdog fold" evidence="14">
    <location>
        <begin position="2468"/>
        <end position="2605"/>
    </location>
</feature>
<feature type="region of interest" description="N-terminal hotdog fold" evidence="14">
    <location>
        <begin position="2335"/>
        <end position="2456"/>
    </location>
</feature>
<feature type="domain" description="Ketosynthase family 3 (KS3)" evidence="16">
    <location>
        <begin position="32"/>
        <end position="456"/>
    </location>
</feature>
<dbReference type="Pfam" id="PF08990">
    <property type="entry name" value="Docking"/>
    <property type="match status" value="1"/>
</dbReference>
<protein>
    <recommendedName>
        <fullName evidence="13">6-deoxyerythronolide-B synthase</fullName>
        <ecNumber evidence="13">2.3.1.94</ecNumber>
    </recommendedName>
</protein>
<dbReference type="Pfam" id="PF16197">
    <property type="entry name" value="KAsynt_C_assoc"/>
    <property type="match status" value="2"/>
</dbReference>
<dbReference type="SMART" id="SM00824">
    <property type="entry name" value="PKS_TE"/>
    <property type="match status" value="1"/>
</dbReference>
<dbReference type="SUPFAM" id="SSF52151">
    <property type="entry name" value="FabD/lysophospholipase-like"/>
    <property type="match status" value="2"/>
</dbReference>
<dbReference type="InterPro" id="IPR020841">
    <property type="entry name" value="PKS_Beta-ketoAc_synthase_dom"/>
</dbReference>
<dbReference type="InterPro" id="IPR020806">
    <property type="entry name" value="PKS_PP-bd"/>
</dbReference>
<dbReference type="PROSITE" id="PS50075">
    <property type="entry name" value="CARRIER"/>
    <property type="match status" value="2"/>
</dbReference>
<dbReference type="Gene3D" id="3.40.50.1820">
    <property type="entry name" value="alpha/beta hydrolase"/>
    <property type="match status" value="1"/>
</dbReference>
<dbReference type="InterPro" id="IPR036736">
    <property type="entry name" value="ACP-like_sf"/>
</dbReference>
<dbReference type="Pfam" id="PF00698">
    <property type="entry name" value="Acyl_transf_1"/>
    <property type="match status" value="2"/>
</dbReference>
<dbReference type="GO" id="GO:0004315">
    <property type="term" value="F:3-oxoacyl-[acyl-carrier-protein] synthase activity"/>
    <property type="evidence" value="ECO:0007669"/>
    <property type="project" value="InterPro"/>
</dbReference>
<evidence type="ECO:0000256" key="11">
    <source>
        <dbReference type="ARBA" id="ARBA00060622"/>
    </source>
</evidence>
<dbReference type="InterPro" id="IPR015083">
    <property type="entry name" value="NorB/c/GfsB-D-like_docking"/>
</dbReference>
<dbReference type="SMART" id="SM00826">
    <property type="entry name" value="PKS_DH"/>
    <property type="match status" value="1"/>
</dbReference>
<feature type="active site" description="Proton acceptor; for dehydratase activity" evidence="14">
    <location>
        <position position="2367"/>
    </location>
</feature>
<dbReference type="Gene3D" id="3.40.366.10">
    <property type="entry name" value="Malonyl-Coenzyme A Acyl Carrier Protein, domain 2"/>
    <property type="match status" value="2"/>
</dbReference>
<proteinExistence type="predicted"/>
<dbReference type="GO" id="GO:0006633">
    <property type="term" value="P:fatty acid biosynthetic process"/>
    <property type="evidence" value="ECO:0007669"/>
    <property type="project" value="InterPro"/>
</dbReference>
<dbReference type="SUPFAM" id="SSF55048">
    <property type="entry name" value="Probable ACP-binding domain of malonyl-CoA ACP transacylase"/>
    <property type="match status" value="2"/>
</dbReference>
<keyword evidence="6" id="KW-0045">Antibiotic biosynthesis</keyword>
<dbReference type="InterPro" id="IPR057326">
    <property type="entry name" value="KR_dom"/>
</dbReference>
<organism evidence="18 19">
    <name type="scientific">Amycolatopsis mongoliensis</name>
    <dbReference type="NCBI Taxonomy" id="715475"/>
    <lineage>
        <taxon>Bacteria</taxon>
        <taxon>Bacillati</taxon>
        <taxon>Actinomycetota</taxon>
        <taxon>Actinomycetes</taxon>
        <taxon>Pseudonocardiales</taxon>
        <taxon>Pseudonocardiaceae</taxon>
        <taxon>Amycolatopsis</taxon>
    </lineage>
</organism>
<feature type="domain" description="Ketosynthase family 3 (KS3)" evidence="16">
    <location>
        <begin position="1439"/>
        <end position="1863"/>
    </location>
</feature>
<keyword evidence="7" id="KW-0511">Multifunctional enzyme</keyword>
<dbReference type="InterPro" id="IPR009081">
    <property type="entry name" value="PP-bd_ACP"/>
</dbReference>
<dbReference type="CDD" id="cd08956">
    <property type="entry name" value="KR_3_FAS_SDR_x"/>
    <property type="match status" value="2"/>
</dbReference>
<dbReference type="SMART" id="SM01294">
    <property type="entry name" value="PKS_PP_betabranch"/>
    <property type="match status" value="2"/>
</dbReference>
<feature type="domain" description="Carrier" evidence="15">
    <location>
        <begin position="3080"/>
        <end position="3155"/>
    </location>
</feature>
<evidence type="ECO:0000256" key="5">
    <source>
        <dbReference type="ARBA" id="ARBA00022737"/>
    </source>
</evidence>
<evidence type="ECO:0000256" key="4">
    <source>
        <dbReference type="ARBA" id="ARBA00022679"/>
    </source>
</evidence>
<evidence type="ECO:0000256" key="14">
    <source>
        <dbReference type="PROSITE-ProRule" id="PRU01363"/>
    </source>
</evidence>
<dbReference type="Gene3D" id="3.30.70.3290">
    <property type="match status" value="2"/>
</dbReference>
<dbReference type="GO" id="GO:0031177">
    <property type="term" value="F:phosphopantetheine binding"/>
    <property type="evidence" value="ECO:0007669"/>
    <property type="project" value="InterPro"/>
</dbReference>